<proteinExistence type="predicted"/>
<dbReference type="AlphaFoldDB" id="A0A8J6BP94"/>
<feature type="region of interest" description="Disordered" evidence="1">
    <location>
        <begin position="64"/>
        <end position="90"/>
    </location>
</feature>
<name>A0A8J6BP94_ZIZPA</name>
<evidence type="ECO:0000313" key="3">
    <source>
        <dbReference type="Proteomes" id="UP000729402"/>
    </source>
</evidence>
<protein>
    <submittedName>
        <fullName evidence="2">Uncharacterized protein</fullName>
    </submittedName>
</protein>
<dbReference type="Proteomes" id="UP000729402">
    <property type="component" value="Unassembled WGS sequence"/>
</dbReference>
<evidence type="ECO:0000256" key="1">
    <source>
        <dbReference type="SAM" id="MobiDB-lite"/>
    </source>
</evidence>
<feature type="region of interest" description="Disordered" evidence="1">
    <location>
        <begin position="144"/>
        <end position="172"/>
    </location>
</feature>
<evidence type="ECO:0000313" key="2">
    <source>
        <dbReference type="EMBL" id="KAG8088690.1"/>
    </source>
</evidence>
<feature type="compositionally biased region" description="Basic and acidic residues" evidence="1">
    <location>
        <begin position="193"/>
        <end position="206"/>
    </location>
</feature>
<feature type="region of interest" description="Disordered" evidence="1">
    <location>
        <begin position="192"/>
        <end position="229"/>
    </location>
</feature>
<gene>
    <name evidence="2" type="ORF">GUJ93_ZPchr0010g10279</name>
</gene>
<reference evidence="2" key="1">
    <citation type="journal article" date="2021" name="bioRxiv">
        <title>Whole Genome Assembly and Annotation of Northern Wild Rice, Zizania palustris L., Supports a Whole Genome Duplication in the Zizania Genus.</title>
        <authorList>
            <person name="Haas M."/>
            <person name="Kono T."/>
            <person name="Macchietto M."/>
            <person name="Millas R."/>
            <person name="McGilp L."/>
            <person name="Shao M."/>
            <person name="Duquette J."/>
            <person name="Hirsch C.N."/>
            <person name="Kimball J."/>
        </authorList>
    </citation>
    <scope>NUCLEOTIDE SEQUENCE</scope>
    <source>
        <tissue evidence="2">Fresh leaf tissue</tissue>
    </source>
</reference>
<accession>A0A8J6BP94</accession>
<sequence>MHKLAQIPDDCEDEEGADSVVMFPADTLKLAQYQRNFVLKRESKMKKDAPTDAKTDLGTSVTKSTAAIGHKSHASNKGKVDVSCSDTGKDTTNVPSSCTFATSFEIEHTTSGTEPANEHVIVQARNTSCDNEVNLSSSSAIAKVKEGRHRSASTNDHKHTGRVHGPANKMPNVFVDKSIPKQSNLYIRKQHSNFKEKDNHGTENKSSDSLACSRQTTKKKENLEKNGSVHDDTMTAAIHPSNTITDSHQDKVNKIGASATAIKNAVPIPEHIRGKEVMKESANVIYSTLIRGDSQTIRYSNCSRSTFQFTPQ</sequence>
<dbReference type="EMBL" id="JAAALK010000082">
    <property type="protein sequence ID" value="KAG8088690.1"/>
    <property type="molecule type" value="Genomic_DNA"/>
</dbReference>
<organism evidence="2 3">
    <name type="scientific">Zizania palustris</name>
    <name type="common">Northern wild rice</name>
    <dbReference type="NCBI Taxonomy" id="103762"/>
    <lineage>
        <taxon>Eukaryota</taxon>
        <taxon>Viridiplantae</taxon>
        <taxon>Streptophyta</taxon>
        <taxon>Embryophyta</taxon>
        <taxon>Tracheophyta</taxon>
        <taxon>Spermatophyta</taxon>
        <taxon>Magnoliopsida</taxon>
        <taxon>Liliopsida</taxon>
        <taxon>Poales</taxon>
        <taxon>Poaceae</taxon>
        <taxon>BOP clade</taxon>
        <taxon>Oryzoideae</taxon>
        <taxon>Oryzeae</taxon>
        <taxon>Zizaniinae</taxon>
        <taxon>Zizania</taxon>
    </lineage>
</organism>
<keyword evidence="3" id="KW-1185">Reference proteome</keyword>
<comment type="caution">
    <text evidence="2">The sequence shown here is derived from an EMBL/GenBank/DDBJ whole genome shotgun (WGS) entry which is preliminary data.</text>
</comment>
<feature type="compositionally biased region" description="Basic and acidic residues" evidence="1">
    <location>
        <begin position="218"/>
        <end position="229"/>
    </location>
</feature>
<reference evidence="2" key="2">
    <citation type="submission" date="2021-02" db="EMBL/GenBank/DDBJ databases">
        <authorList>
            <person name="Kimball J.A."/>
            <person name="Haas M.W."/>
            <person name="Macchietto M."/>
            <person name="Kono T."/>
            <person name="Duquette J."/>
            <person name="Shao M."/>
        </authorList>
    </citation>
    <scope>NUCLEOTIDE SEQUENCE</scope>
    <source>
        <tissue evidence="2">Fresh leaf tissue</tissue>
    </source>
</reference>